<feature type="domain" description="Calponin-homology (CH)" evidence="3">
    <location>
        <begin position="522"/>
        <end position="627"/>
    </location>
</feature>
<sequence length="1127" mass="125058">MPAMGSVWKRLQRVNKRAAKFQFTASYHELHLETTAKWRPSNLSVVWTRRSRRVASAPLPWEPDMMNPLVGNVTWPVPDNHAITVTLFKDPRTHELEDKDWTFVIEDITPLGKKRVLANANINMRKYASIESTQQSFTLTLKPVSRKVTSAELELTISCVFLREGKATDEDMQSVVSLMSVNNNCDVAPLDDLEDIPDLENSADISDHLYDFTQQLEQMTTSLNGCMDLPTPLSDKQPPFTPPPGDGDFMEDSLKTPSASQAPQASSATATAAAASLPTTTSSSSSSSRDQVPSSHDTEMAKKEPNRLMRIVTSTPIAKVFDQKKSTEKANEEPIKPARKNLKFPSTSNSQEDPKESLETTKEHNKSDKKEDSNNTLEELSFDSHRIAESTKISDSTITATEGKGEGGGVEVSSEKESNNESKDNFSAKLNELDISSASFKNENHKRPELQPLNLKKSYESIEPTPNANNNTSTKTSGSETNSSSDKAPPSSNNSNGHLSHGHNGIGNNSLKPVEKIILKENTPGQDLLEWCKEVTKEYPNVKVTNLTTSWRNGMAFCAIIHHFEPSIIDMSKLTPHDVVGNCRIAFDAAESLGIPRVIEPSDMSLLAVPDKLAVMTYLHQLRAHFTGKQLQIEQIGPTSDESSYVIGNYKSDNLSSQNLLNLSHLKAQLLHQNSLDDDIFGLDNNKSQLSPTAKKDVKNLILSGSKSILGKVLSPTKDKNSINASQHSNLNASTTPTSTPTSALIEGNGSLEDQQQHADEVVSNSSNQENISQNAQLKENLISPAALDPNTTNKILSRHKEQSEKARQMMEKLRISQNERLANDEERQQRLREEARRIILETRGKSSSNHSSLESPTSPTKNKRYNFTSERTISPISNTLDLDDFTVGGGGGGESSPKAPLSPTKRITPPRDNDSSSNTTTTTATTNSKLSPSHRLSLTNGGGGTTLQSFNNVMDRLTPKSENMPEKLAFIQSELEALEREQVAVDQKANSLEKKLRAVMSGKPITEETEEQLLSQWFTLVNKKNALIRRQMQLNLHEKECELEHKYNLLKEELRAAQSIEDWRKTEAQREKERLLLDKLVDVVDKRNELVQCLHNEEQAIEDDHEIARNLEQVNISGNNEKCVIS</sequence>
<feature type="domain" description="BMERB" evidence="5">
    <location>
        <begin position="958"/>
        <end position="1111"/>
    </location>
</feature>
<dbReference type="PROSITE" id="PS51848">
    <property type="entry name" value="BMERB"/>
    <property type="match status" value="1"/>
</dbReference>
<dbReference type="InterPro" id="IPR022735">
    <property type="entry name" value="bMERB_dom"/>
</dbReference>
<feature type="compositionally biased region" description="Low complexity" evidence="2">
    <location>
        <begin position="491"/>
        <end position="507"/>
    </location>
</feature>
<feature type="compositionally biased region" description="Polar residues" evidence="2">
    <location>
        <begin position="391"/>
        <end position="400"/>
    </location>
</feature>
<dbReference type="PANTHER" id="PTHR23167:SF46">
    <property type="entry name" value="EPS15 HOMOLOGY DOMAIN CONTAINING PROTEIN-BINDING PROTEIN 1, ISOFORM F"/>
    <property type="match status" value="1"/>
</dbReference>
<feature type="region of interest" description="Disordered" evidence="2">
    <location>
        <begin position="460"/>
        <end position="507"/>
    </location>
</feature>
<feature type="compositionally biased region" description="Polar residues" evidence="2">
    <location>
        <begin position="464"/>
        <end position="486"/>
    </location>
</feature>
<protein>
    <submittedName>
        <fullName evidence="7">EH domain-binding protein 1-like protein 1 isoform X2</fullName>
    </submittedName>
</protein>
<feature type="coiled-coil region" evidence="1">
    <location>
        <begin position="962"/>
        <end position="996"/>
    </location>
</feature>
<evidence type="ECO:0000259" key="5">
    <source>
        <dbReference type="PROSITE" id="PS51848"/>
    </source>
</evidence>
<feature type="compositionally biased region" description="Basic and acidic residues" evidence="2">
    <location>
        <begin position="799"/>
        <end position="808"/>
    </location>
</feature>
<name>A0ABM3V8G1_MUSDO</name>
<feature type="domain" description="C2 NT-type" evidence="4">
    <location>
        <begin position="11"/>
        <end position="161"/>
    </location>
</feature>
<dbReference type="PANTHER" id="PTHR23167">
    <property type="entry name" value="CALPONIN HOMOLOGY DOMAIN-CONTAINING PROTEIN DDB_G0272472-RELATED"/>
    <property type="match status" value="1"/>
</dbReference>
<dbReference type="Gene3D" id="1.10.418.10">
    <property type="entry name" value="Calponin-like domain"/>
    <property type="match status" value="1"/>
</dbReference>
<dbReference type="Proteomes" id="UP001652621">
    <property type="component" value="Unplaced"/>
</dbReference>
<dbReference type="RefSeq" id="XP_058982080.1">
    <property type="nucleotide sequence ID" value="XM_059126097.1"/>
</dbReference>
<dbReference type="PROSITE" id="PS50021">
    <property type="entry name" value="CH"/>
    <property type="match status" value="1"/>
</dbReference>
<dbReference type="InterPro" id="IPR050540">
    <property type="entry name" value="F-actin_Monoox_Mical"/>
</dbReference>
<proteinExistence type="predicted"/>
<dbReference type="SMART" id="SM01203">
    <property type="entry name" value="DUF3585"/>
    <property type="match status" value="1"/>
</dbReference>
<feature type="compositionally biased region" description="Low complexity" evidence="2">
    <location>
        <begin position="256"/>
        <end position="288"/>
    </location>
</feature>
<keyword evidence="6" id="KW-1185">Reference proteome</keyword>
<reference evidence="7" key="1">
    <citation type="submission" date="2025-08" db="UniProtKB">
        <authorList>
            <consortium name="RefSeq"/>
        </authorList>
    </citation>
    <scope>IDENTIFICATION</scope>
    <source>
        <strain evidence="7">Aabys</strain>
        <tissue evidence="7">Whole body</tissue>
    </source>
</reference>
<keyword evidence="1" id="KW-0175">Coiled coil</keyword>
<feature type="compositionally biased region" description="Polar residues" evidence="2">
    <location>
        <begin position="846"/>
        <end position="881"/>
    </location>
</feature>
<dbReference type="Pfam" id="PF10358">
    <property type="entry name" value="NT-C2"/>
    <property type="match status" value="1"/>
</dbReference>
<feature type="compositionally biased region" description="Basic and acidic residues" evidence="2">
    <location>
        <begin position="413"/>
        <end position="426"/>
    </location>
</feature>
<evidence type="ECO:0000256" key="2">
    <source>
        <dbReference type="SAM" id="MobiDB-lite"/>
    </source>
</evidence>
<feature type="compositionally biased region" description="Low complexity" evidence="2">
    <location>
        <begin position="729"/>
        <end position="745"/>
    </location>
</feature>
<dbReference type="CDD" id="cd21198">
    <property type="entry name" value="CH_EHBP"/>
    <property type="match status" value="1"/>
</dbReference>
<dbReference type="Pfam" id="PF00307">
    <property type="entry name" value="CH"/>
    <property type="match status" value="1"/>
</dbReference>
<evidence type="ECO:0000313" key="6">
    <source>
        <dbReference type="Proteomes" id="UP001652621"/>
    </source>
</evidence>
<evidence type="ECO:0000256" key="1">
    <source>
        <dbReference type="SAM" id="Coils"/>
    </source>
</evidence>
<gene>
    <name evidence="7" type="primary">LOC101889572</name>
</gene>
<dbReference type="GeneID" id="101889572"/>
<dbReference type="PROSITE" id="PS51840">
    <property type="entry name" value="C2_NT"/>
    <property type="match status" value="1"/>
</dbReference>
<organism evidence="6 7">
    <name type="scientific">Musca domestica</name>
    <name type="common">House fly</name>
    <dbReference type="NCBI Taxonomy" id="7370"/>
    <lineage>
        <taxon>Eukaryota</taxon>
        <taxon>Metazoa</taxon>
        <taxon>Ecdysozoa</taxon>
        <taxon>Arthropoda</taxon>
        <taxon>Hexapoda</taxon>
        <taxon>Insecta</taxon>
        <taxon>Pterygota</taxon>
        <taxon>Neoptera</taxon>
        <taxon>Endopterygota</taxon>
        <taxon>Diptera</taxon>
        <taxon>Brachycera</taxon>
        <taxon>Muscomorpha</taxon>
        <taxon>Muscoidea</taxon>
        <taxon>Muscidae</taxon>
        <taxon>Musca</taxon>
    </lineage>
</organism>
<accession>A0ABM3V8G1</accession>
<dbReference type="SMART" id="SM00033">
    <property type="entry name" value="CH"/>
    <property type="match status" value="1"/>
</dbReference>
<feature type="region of interest" description="Disordered" evidence="2">
    <location>
        <begin position="717"/>
        <end position="747"/>
    </location>
</feature>
<feature type="region of interest" description="Disordered" evidence="2">
    <location>
        <begin position="841"/>
        <end position="948"/>
    </location>
</feature>
<dbReference type="InterPro" id="IPR036872">
    <property type="entry name" value="CH_dom_sf"/>
</dbReference>
<feature type="compositionally biased region" description="Basic and acidic residues" evidence="2">
    <location>
        <begin position="352"/>
        <end position="373"/>
    </location>
</feature>
<dbReference type="Pfam" id="PF12130">
    <property type="entry name" value="bMERB_dom"/>
    <property type="match status" value="1"/>
</dbReference>
<evidence type="ECO:0000313" key="7">
    <source>
        <dbReference type="RefSeq" id="XP_058982080.1"/>
    </source>
</evidence>
<dbReference type="InterPro" id="IPR019448">
    <property type="entry name" value="NT-C2"/>
</dbReference>
<feature type="compositionally biased region" description="Basic and acidic residues" evidence="2">
    <location>
        <begin position="296"/>
        <end position="307"/>
    </location>
</feature>
<feature type="compositionally biased region" description="Basic and acidic residues" evidence="2">
    <location>
        <begin position="321"/>
        <end position="336"/>
    </location>
</feature>
<feature type="region of interest" description="Disordered" evidence="2">
    <location>
        <begin position="785"/>
        <end position="808"/>
    </location>
</feature>
<feature type="region of interest" description="Disordered" evidence="2">
    <location>
        <begin position="224"/>
        <end position="427"/>
    </location>
</feature>
<dbReference type="InterPro" id="IPR001715">
    <property type="entry name" value="CH_dom"/>
</dbReference>
<feature type="compositionally biased region" description="Low complexity" evidence="2">
    <location>
        <begin position="916"/>
        <end position="929"/>
    </location>
</feature>
<evidence type="ECO:0000259" key="3">
    <source>
        <dbReference type="PROSITE" id="PS50021"/>
    </source>
</evidence>
<evidence type="ECO:0000259" key="4">
    <source>
        <dbReference type="PROSITE" id="PS51840"/>
    </source>
</evidence>
<dbReference type="SUPFAM" id="SSF47576">
    <property type="entry name" value="Calponin-homology domain, CH-domain"/>
    <property type="match status" value="1"/>
</dbReference>